<dbReference type="GO" id="GO:0005524">
    <property type="term" value="F:ATP binding"/>
    <property type="evidence" value="ECO:0007669"/>
    <property type="project" value="UniProtKB-UniRule"/>
</dbReference>
<feature type="domain" description="Aspartate/glutamate/uridylate kinase" evidence="10">
    <location>
        <begin position="26"/>
        <end position="271"/>
    </location>
</feature>
<dbReference type="UniPathway" id="UPA00068">
    <property type="reaction ID" value="UER00107"/>
</dbReference>
<keyword evidence="5 9" id="KW-0547">Nucleotide-binding</keyword>
<dbReference type="PANTHER" id="PTHR23342:SF0">
    <property type="entry name" value="N-ACETYLGLUTAMATE SYNTHASE, MITOCHONDRIAL"/>
    <property type="match status" value="1"/>
</dbReference>
<evidence type="ECO:0000313" key="11">
    <source>
        <dbReference type="EMBL" id="PTL86979.1"/>
    </source>
</evidence>
<dbReference type="EMBL" id="PSQJ01000001">
    <property type="protein sequence ID" value="PTL86979.1"/>
    <property type="molecule type" value="Genomic_DNA"/>
</dbReference>
<keyword evidence="6 9" id="KW-0418">Kinase</keyword>
<dbReference type="InterPro" id="IPR004662">
    <property type="entry name" value="AcgluKinase_fam"/>
</dbReference>
<comment type="function">
    <text evidence="9">Catalyzes the ATP-dependent phosphorylation of N-acetyl-L-glutamate.</text>
</comment>
<dbReference type="NCBIfam" id="TIGR00761">
    <property type="entry name" value="argB"/>
    <property type="match status" value="1"/>
</dbReference>
<evidence type="ECO:0000256" key="3">
    <source>
        <dbReference type="ARBA" id="ARBA00022605"/>
    </source>
</evidence>
<evidence type="ECO:0000256" key="1">
    <source>
        <dbReference type="ARBA" id="ARBA00004828"/>
    </source>
</evidence>
<feature type="binding site" evidence="9">
    <location>
        <position position="193"/>
    </location>
    <ligand>
        <name>substrate</name>
    </ligand>
</feature>
<dbReference type="HAMAP" id="MF_00082">
    <property type="entry name" value="ArgB"/>
    <property type="match status" value="1"/>
</dbReference>
<dbReference type="InterPro" id="IPR037528">
    <property type="entry name" value="ArgB"/>
</dbReference>
<evidence type="ECO:0000256" key="2">
    <source>
        <dbReference type="ARBA" id="ARBA00022571"/>
    </source>
</evidence>
<comment type="subcellular location">
    <subcellularLocation>
        <location evidence="9">Cytoplasm</location>
    </subcellularLocation>
</comment>
<keyword evidence="9" id="KW-0963">Cytoplasm</keyword>
<feature type="binding site" evidence="9">
    <location>
        <position position="88"/>
    </location>
    <ligand>
        <name>substrate</name>
    </ligand>
</feature>
<sequence>MTHNICQYQNSLMEQALPFTKFYKNKTIVIKYSGHVMDNMELSKDFASDVAFLRKSNIIPIIVHGGGPQIGVMLDKVGITSKFENGLRVTDQQTVEIVEMVLAGSINKKIVSLINQTGMQAIGICGKDCNMVYADKYQKHFMDSLPNTKKEVDLGFVGEIIKVDRTILDLLSKSGIIPVIAPIAAGPDGSTYNINADTFAGSIAGKVDATRLLFLTNVPGVLDKNGRLIKKLSVKEARSLIADGTISGGMIPKIETSIKAIENGVKGIAIIDGKKSHSIILEIFTENGSGTLLEP</sequence>
<comment type="similarity">
    <text evidence="9">Belongs to the acetylglutamate kinase family. ArgB subfamily.</text>
</comment>
<dbReference type="Gene3D" id="3.40.1160.10">
    <property type="entry name" value="Acetylglutamate kinase-like"/>
    <property type="match status" value="1"/>
</dbReference>
<comment type="pathway">
    <text evidence="1 9">Amino-acid biosynthesis; L-arginine biosynthesis; N(2)-acetyl-L-ornithine from L-glutamate: step 2/4.</text>
</comment>
<reference evidence="12" key="1">
    <citation type="submission" date="2018-02" db="EMBL/GenBank/DDBJ databases">
        <title>Genome sequence of Candidatus Liberibacter europaeus.</title>
        <authorList>
            <person name="Frampton R.A."/>
            <person name="Thompson S.M."/>
            <person name="David C."/>
            <person name="Addison S.M."/>
            <person name="Smith G.R."/>
        </authorList>
    </citation>
    <scope>NUCLEOTIDE SEQUENCE [LARGE SCALE GENOMIC DNA]</scope>
</reference>
<dbReference type="GO" id="GO:0005737">
    <property type="term" value="C:cytoplasm"/>
    <property type="evidence" value="ECO:0007669"/>
    <property type="project" value="UniProtKB-SubCell"/>
</dbReference>
<dbReference type="PIRSF" id="PIRSF000728">
    <property type="entry name" value="NAGK"/>
    <property type="match status" value="1"/>
</dbReference>
<feature type="site" description="Transition state stabilizer" evidence="9">
    <location>
        <position position="31"/>
    </location>
</feature>
<dbReference type="InterPro" id="IPR001048">
    <property type="entry name" value="Asp/Glu/Uridylate_kinase"/>
</dbReference>
<dbReference type="GO" id="GO:0003991">
    <property type="term" value="F:acetylglutamate kinase activity"/>
    <property type="evidence" value="ECO:0007669"/>
    <property type="project" value="UniProtKB-UniRule"/>
</dbReference>
<feature type="binding site" evidence="9">
    <location>
        <begin position="66"/>
        <end position="67"/>
    </location>
    <ligand>
        <name>substrate</name>
    </ligand>
</feature>
<comment type="caution">
    <text evidence="11">The sequence shown here is derived from an EMBL/GenBank/DDBJ whole genome shotgun (WGS) entry which is preliminary data.</text>
</comment>
<protein>
    <recommendedName>
        <fullName evidence="9">Acetylglutamate kinase</fullName>
        <ecNumber evidence="9">2.7.2.8</ecNumber>
    </recommendedName>
    <alternativeName>
        <fullName evidence="9">N-acetyl-L-glutamate 5-phosphotransferase</fullName>
    </alternativeName>
    <alternativeName>
        <fullName evidence="9">NAG kinase</fullName>
        <shortName evidence="9">NAGK</shortName>
    </alternativeName>
</protein>
<evidence type="ECO:0000259" key="10">
    <source>
        <dbReference type="Pfam" id="PF00696"/>
    </source>
</evidence>
<evidence type="ECO:0000256" key="9">
    <source>
        <dbReference type="HAMAP-Rule" id="MF_00082"/>
    </source>
</evidence>
<dbReference type="FunFam" id="3.40.1160.10:FF:000004">
    <property type="entry name" value="Acetylglutamate kinase"/>
    <property type="match status" value="1"/>
</dbReference>
<accession>A0A2T4VYW4</accession>
<dbReference type="PANTHER" id="PTHR23342">
    <property type="entry name" value="N-ACETYLGLUTAMATE SYNTHASE"/>
    <property type="match status" value="1"/>
</dbReference>
<evidence type="ECO:0000256" key="8">
    <source>
        <dbReference type="ARBA" id="ARBA00048141"/>
    </source>
</evidence>
<dbReference type="GO" id="GO:0042450">
    <property type="term" value="P:L-arginine biosynthetic process via ornithine"/>
    <property type="evidence" value="ECO:0007669"/>
    <property type="project" value="UniProtKB-UniRule"/>
</dbReference>
<dbReference type="CDD" id="cd04250">
    <property type="entry name" value="AAK_NAGK-C"/>
    <property type="match status" value="1"/>
</dbReference>
<dbReference type="Proteomes" id="UP000240811">
    <property type="component" value="Unassembled WGS sequence"/>
</dbReference>
<name>A0A2T4VYW4_9HYPH</name>
<evidence type="ECO:0000256" key="5">
    <source>
        <dbReference type="ARBA" id="ARBA00022741"/>
    </source>
</evidence>
<feature type="site" description="Transition state stabilizer" evidence="9">
    <location>
        <position position="253"/>
    </location>
</feature>
<dbReference type="AlphaFoldDB" id="A0A2T4VYW4"/>
<dbReference type="SUPFAM" id="SSF53633">
    <property type="entry name" value="Carbamate kinase-like"/>
    <property type="match status" value="1"/>
</dbReference>
<evidence type="ECO:0000313" key="12">
    <source>
        <dbReference type="Proteomes" id="UP000240811"/>
    </source>
</evidence>
<dbReference type="InterPro" id="IPR041727">
    <property type="entry name" value="NAGK-C"/>
</dbReference>
<evidence type="ECO:0000256" key="7">
    <source>
        <dbReference type="ARBA" id="ARBA00022840"/>
    </source>
</evidence>
<gene>
    <name evidence="9 11" type="primary">argB</name>
    <name evidence="11" type="ORF">C4617_00760</name>
</gene>
<comment type="catalytic activity">
    <reaction evidence="8 9">
        <text>N-acetyl-L-glutamate + ATP = N-acetyl-L-glutamyl 5-phosphate + ADP</text>
        <dbReference type="Rhea" id="RHEA:14629"/>
        <dbReference type="ChEBI" id="CHEBI:30616"/>
        <dbReference type="ChEBI" id="CHEBI:44337"/>
        <dbReference type="ChEBI" id="CHEBI:57936"/>
        <dbReference type="ChEBI" id="CHEBI:456216"/>
        <dbReference type="EC" id="2.7.2.8"/>
    </reaction>
</comment>
<keyword evidence="3 9" id="KW-0028">Amino-acid biosynthesis</keyword>
<dbReference type="EC" id="2.7.2.8" evidence="9"/>
<keyword evidence="7 9" id="KW-0067">ATP-binding</keyword>
<evidence type="ECO:0000256" key="4">
    <source>
        <dbReference type="ARBA" id="ARBA00022679"/>
    </source>
</evidence>
<organism evidence="11 12">
    <name type="scientific">Candidatus Liberibacter europaeus</name>
    <dbReference type="NCBI Taxonomy" id="744859"/>
    <lineage>
        <taxon>Bacteria</taxon>
        <taxon>Pseudomonadati</taxon>
        <taxon>Pseudomonadota</taxon>
        <taxon>Alphaproteobacteria</taxon>
        <taxon>Hyphomicrobiales</taxon>
        <taxon>Rhizobiaceae</taxon>
        <taxon>Liberibacter</taxon>
    </lineage>
</organism>
<dbReference type="InterPro" id="IPR036393">
    <property type="entry name" value="AceGlu_kinase-like_sf"/>
</dbReference>
<evidence type="ECO:0000256" key="6">
    <source>
        <dbReference type="ARBA" id="ARBA00022777"/>
    </source>
</evidence>
<proteinExistence type="inferred from homology"/>
<dbReference type="Pfam" id="PF00696">
    <property type="entry name" value="AA_kinase"/>
    <property type="match status" value="1"/>
</dbReference>
<keyword evidence="2 9" id="KW-0055">Arginine biosynthesis</keyword>
<keyword evidence="4 9" id="KW-0808">Transferase</keyword>